<dbReference type="Gene3D" id="3.40.50.10240">
    <property type="entry name" value="Thiamin pyrophosphokinase, catalytic domain"/>
    <property type="match status" value="1"/>
</dbReference>
<feature type="domain" description="Thiamin pyrophosphokinase thiamin-binding" evidence="7">
    <location>
        <begin position="146"/>
        <end position="201"/>
    </location>
</feature>
<dbReference type="InterPro" id="IPR036371">
    <property type="entry name" value="TPK_B1-bd_sf"/>
</dbReference>
<dbReference type="PANTHER" id="PTHR41299">
    <property type="entry name" value="THIAMINE PYROPHOSPHOKINASE"/>
    <property type="match status" value="1"/>
</dbReference>
<dbReference type="NCBIfam" id="TIGR01378">
    <property type="entry name" value="thi_PPkinase"/>
    <property type="match status" value="1"/>
</dbReference>
<protein>
    <recommendedName>
        <fullName evidence="5">Thiamine diphosphokinase</fullName>
        <ecNumber evidence="5">2.7.6.2</ecNumber>
    </recommendedName>
</protein>
<comment type="caution">
    <text evidence="8">The sequence shown here is derived from an EMBL/GenBank/DDBJ whole genome shotgun (WGS) entry which is preliminary data.</text>
</comment>
<dbReference type="SUPFAM" id="SSF63862">
    <property type="entry name" value="Thiamin pyrophosphokinase, substrate-binding domain"/>
    <property type="match status" value="1"/>
</dbReference>
<dbReference type="InterPro" id="IPR007371">
    <property type="entry name" value="TPK_catalytic"/>
</dbReference>
<evidence type="ECO:0000256" key="4">
    <source>
        <dbReference type="ARBA" id="ARBA00022840"/>
    </source>
</evidence>
<accession>A0ABT0Q481</accession>
<proteinExistence type="predicted"/>
<dbReference type="InterPro" id="IPR007373">
    <property type="entry name" value="Thiamin_PyroPKinase_B1-bd"/>
</dbReference>
<evidence type="ECO:0000256" key="5">
    <source>
        <dbReference type="NCBIfam" id="TIGR01378"/>
    </source>
</evidence>
<dbReference type="CDD" id="cd07995">
    <property type="entry name" value="TPK"/>
    <property type="match status" value="1"/>
</dbReference>
<dbReference type="InterPro" id="IPR006282">
    <property type="entry name" value="Thi_PPkinase"/>
</dbReference>
<keyword evidence="2" id="KW-0547">Nucleotide-binding</keyword>
<dbReference type="SUPFAM" id="SSF63999">
    <property type="entry name" value="Thiamin pyrophosphokinase, catalytic domain"/>
    <property type="match status" value="1"/>
</dbReference>
<reference evidence="8" key="1">
    <citation type="submission" date="2022-05" db="EMBL/GenBank/DDBJ databases">
        <authorList>
            <person name="Park J.-S."/>
        </authorList>
    </citation>
    <scope>NUCLEOTIDE SEQUENCE</scope>
    <source>
        <strain evidence="8">2012CJ41-6</strain>
    </source>
</reference>
<feature type="domain" description="Thiamin pyrophosphokinase catalytic" evidence="6">
    <location>
        <begin position="31"/>
        <end position="125"/>
    </location>
</feature>
<keyword evidence="9" id="KW-1185">Reference proteome</keyword>
<evidence type="ECO:0000256" key="2">
    <source>
        <dbReference type="ARBA" id="ARBA00022741"/>
    </source>
</evidence>
<dbReference type="EC" id="2.7.6.2" evidence="5"/>
<evidence type="ECO:0000259" key="6">
    <source>
        <dbReference type="Pfam" id="PF04263"/>
    </source>
</evidence>
<evidence type="ECO:0000256" key="1">
    <source>
        <dbReference type="ARBA" id="ARBA00022679"/>
    </source>
</evidence>
<dbReference type="RefSeq" id="WP_249710441.1">
    <property type="nucleotide sequence ID" value="NZ_JAMFMB010000015.1"/>
</dbReference>
<dbReference type="Proteomes" id="UP001203880">
    <property type="component" value="Unassembled WGS sequence"/>
</dbReference>
<evidence type="ECO:0000313" key="8">
    <source>
        <dbReference type="EMBL" id="MCL6284412.1"/>
    </source>
</evidence>
<dbReference type="Pfam" id="PF04263">
    <property type="entry name" value="TPK_catalytic"/>
    <property type="match status" value="1"/>
</dbReference>
<keyword evidence="1 8" id="KW-0808">Transferase</keyword>
<dbReference type="InterPro" id="IPR036759">
    <property type="entry name" value="TPK_catalytic_sf"/>
</dbReference>
<dbReference type="GO" id="GO:0004788">
    <property type="term" value="F:thiamine diphosphokinase activity"/>
    <property type="evidence" value="ECO:0007669"/>
    <property type="project" value="UniProtKB-EC"/>
</dbReference>
<organism evidence="8 9">
    <name type="scientific">Ruegeria spongiae</name>
    <dbReference type="NCBI Taxonomy" id="2942209"/>
    <lineage>
        <taxon>Bacteria</taxon>
        <taxon>Pseudomonadati</taxon>
        <taxon>Pseudomonadota</taxon>
        <taxon>Alphaproteobacteria</taxon>
        <taxon>Rhodobacterales</taxon>
        <taxon>Roseobacteraceae</taxon>
        <taxon>Ruegeria</taxon>
    </lineage>
</organism>
<dbReference type="InterPro" id="IPR053149">
    <property type="entry name" value="TPK"/>
</dbReference>
<keyword evidence="4" id="KW-0067">ATP-binding</keyword>
<gene>
    <name evidence="8" type="ORF">M3P21_12835</name>
</gene>
<dbReference type="PANTHER" id="PTHR41299:SF1">
    <property type="entry name" value="THIAMINE PYROPHOSPHOKINASE"/>
    <property type="match status" value="1"/>
</dbReference>
<dbReference type="EMBL" id="JAMFMB010000015">
    <property type="protein sequence ID" value="MCL6284412.1"/>
    <property type="molecule type" value="Genomic_DNA"/>
</dbReference>
<evidence type="ECO:0000256" key="3">
    <source>
        <dbReference type="ARBA" id="ARBA00022777"/>
    </source>
</evidence>
<dbReference type="Pfam" id="PF04265">
    <property type="entry name" value="TPK_B1_binding"/>
    <property type="match status" value="1"/>
</dbReference>
<keyword evidence="3" id="KW-0418">Kinase</keyword>
<evidence type="ECO:0000259" key="7">
    <source>
        <dbReference type="Pfam" id="PF04265"/>
    </source>
</evidence>
<evidence type="ECO:0000313" key="9">
    <source>
        <dbReference type="Proteomes" id="UP001203880"/>
    </source>
</evidence>
<sequence>MGKKAIIVSRRGVVALIGGGQIDAGDIDLALTDSTALVAADGGARAALDQGHVPDAVIGDFDSLDGETAARLPADRLFPIREQDSTDFDKALRHIAAPLVLAAGFLGGRVDHQLAVLNTLVRRKTSPCILIGAREVIFHAPPEIRLALDPGATVSLFPLAPVMGRSDGLRWPIDGIAFAPDGAVGTSNEVTGPVHLRFDDPGMIVMVPRAAIGQVRQAFLAPDRARWPARAG</sequence>
<name>A0ABT0Q481_9RHOB</name>